<name>A0A151LYW0_ALLMI</name>
<dbReference type="AlphaFoldDB" id="A0A151LYW0"/>
<organism evidence="1 2">
    <name type="scientific">Alligator mississippiensis</name>
    <name type="common">American alligator</name>
    <dbReference type="NCBI Taxonomy" id="8496"/>
    <lineage>
        <taxon>Eukaryota</taxon>
        <taxon>Metazoa</taxon>
        <taxon>Chordata</taxon>
        <taxon>Craniata</taxon>
        <taxon>Vertebrata</taxon>
        <taxon>Euteleostomi</taxon>
        <taxon>Archelosauria</taxon>
        <taxon>Archosauria</taxon>
        <taxon>Crocodylia</taxon>
        <taxon>Alligatoridae</taxon>
        <taxon>Alligatorinae</taxon>
        <taxon>Alligator</taxon>
    </lineage>
</organism>
<protein>
    <submittedName>
        <fullName evidence="1">Uncharacterized protein</fullName>
    </submittedName>
</protein>
<comment type="caution">
    <text evidence="1">The sequence shown here is derived from an EMBL/GenBank/DDBJ whole genome shotgun (WGS) entry which is preliminary data.</text>
</comment>
<gene>
    <name evidence="1" type="ORF">Y1Q_0020039</name>
</gene>
<keyword evidence="2" id="KW-1185">Reference proteome</keyword>
<reference evidence="1 2" key="1">
    <citation type="journal article" date="2012" name="Genome Biol.">
        <title>Sequencing three crocodilian genomes to illuminate the evolution of archosaurs and amniotes.</title>
        <authorList>
            <person name="St John J.A."/>
            <person name="Braun E.L."/>
            <person name="Isberg S.R."/>
            <person name="Miles L.G."/>
            <person name="Chong A.Y."/>
            <person name="Gongora J."/>
            <person name="Dalzell P."/>
            <person name="Moran C."/>
            <person name="Bed'hom B."/>
            <person name="Abzhanov A."/>
            <person name="Burgess S.C."/>
            <person name="Cooksey A.M."/>
            <person name="Castoe T.A."/>
            <person name="Crawford N.G."/>
            <person name="Densmore L.D."/>
            <person name="Drew J.C."/>
            <person name="Edwards S.V."/>
            <person name="Faircloth B.C."/>
            <person name="Fujita M.K."/>
            <person name="Greenwold M.J."/>
            <person name="Hoffmann F.G."/>
            <person name="Howard J.M."/>
            <person name="Iguchi T."/>
            <person name="Janes D.E."/>
            <person name="Khan S.Y."/>
            <person name="Kohno S."/>
            <person name="de Koning A.J."/>
            <person name="Lance S.L."/>
            <person name="McCarthy F.M."/>
            <person name="McCormack J.E."/>
            <person name="Merchant M.E."/>
            <person name="Peterson D.G."/>
            <person name="Pollock D.D."/>
            <person name="Pourmand N."/>
            <person name="Raney B.J."/>
            <person name="Roessler K.A."/>
            <person name="Sanford J.R."/>
            <person name="Sawyer R.H."/>
            <person name="Schmidt C.J."/>
            <person name="Triplett E.W."/>
            <person name="Tuberville T.D."/>
            <person name="Venegas-Anaya M."/>
            <person name="Howard J.T."/>
            <person name="Jarvis E.D."/>
            <person name="Guillette L.J.Jr."/>
            <person name="Glenn T.C."/>
            <person name="Green R.E."/>
            <person name="Ray D.A."/>
        </authorList>
    </citation>
    <scope>NUCLEOTIDE SEQUENCE [LARGE SCALE GENOMIC DNA]</scope>
    <source>
        <strain evidence="1">KSC_2009_1</strain>
    </source>
</reference>
<accession>A0A151LYW0</accession>
<proteinExistence type="predicted"/>
<sequence length="88" mass="10290">MQLTQHGNLRVQKEFTLIVCTGRAETFGFHFMGMMYWHCRVPKPDTSCIIAVNNKVMQEDHCQETQEKKGTFKALKLRPEPYKAPEFI</sequence>
<dbReference type="EMBL" id="AKHW03007000">
    <property type="protein sequence ID" value="KYO17420.1"/>
    <property type="molecule type" value="Genomic_DNA"/>
</dbReference>
<evidence type="ECO:0000313" key="2">
    <source>
        <dbReference type="Proteomes" id="UP000050525"/>
    </source>
</evidence>
<evidence type="ECO:0000313" key="1">
    <source>
        <dbReference type="EMBL" id="KYO17420.1"/>
    </source>
</evidence>
<dbReference type="Proteomes" id="UP000050525">
    <property type="component" value="Unassembled WGS sequence"/>
</dbReference>